<reference evidence="5 6" key="1">
    <citation type="journal article" date="2009" name="Appl. Environ. Microbiol.">
        <title>Three genomes from the phylum Acidobacteria provide insight into the lifestyles of these microorganisms in soils.</title>
        <authorList>
            <person name="Ward N.L."/>
            <person name="Challacombe J.F."/>
            <person name="Janssen P.H."/>
            <person name="Henrissat B."/>
            <person name="Coutinho P.M."/>
            <person name="Wu M."/>
            <person name="Xie G."/>
            <person name="Haft D.H."/>
            <person name="Sait M."/>
            <person name="Badger J."/>
            <person name="Barabote R.D."/>
            <person name="Bradley B."/>
            <person name="Brettin T.S."/>
            <person name="Brinkac L.M."/>
            <person name="Bruce D."/>
            <person name="Creasy T."/>
            <person name="Daugherty S.C."/>
            <person name="Davidsen T.M."/>
            <person name="DeBoy R.T."/>
            <person name="Detter J.C."/>
            <person name="Dodson R.J."/>
            <person name="Durkin A.S."/>
            <person name="Ganapathy A."/>
            <person name="Gwinn-Giglio M."/>
            <person name="Han C.S."/>
            <person name="Khouri H."/>
            <person name="Kiss H."/>
            <person name="Kothari S.P."/>
            <person name="Madupu R."/>
            <person name="Nelson K.E."/>
            <person name="Nelson W.C."/>
            <person name="Paulsen I."/>
            <person name="Penn K."/>
            <person name="Ren Q."/>
            <person name="Rosovitz M.J."/>
            <person name="Selengut J.D."/>
            <person name="Shrivastava S."/>
            <person name="Sullivan S.A."/>
            <person name="Tapia R."/>
            <person name="Thompson L.S."/>
            <person name="Watkins K.L."/>
            <person name="Yang Q."/>
            <person name="Yu C."/>
            <person name="Zafar N."/>
            <person name="Zhou L."/>
            <person name="Kuske C.R."/>
        </authorList>
    </citation>
    <scope>NUCLEOTIDE SEQUENCE [LARGE SCALE GENOMIC DNA]</scope>
    <source>
        <strain evidence="5 6">Ellin345</strain>
    </source>
</reference>
<dbReference type="InterPro" id="IPR000119">
    <property type="entry name" value="Hist_DNA-bd"/>
</dbReference>
<keyword evidence="6" id="KW-1185">Reference proteome</keyword>
<keyword evidence="2" id="KW-0226">DNA condensation</keyword>
<dbReference type="EnsemblBacteria" id="ABF43704">
    <property type="protein sequence ID" value="ABF43704"/>
    <property type="gene ID" value="Acid345_4704"/>
</dbReference>
<evidence type="ECO:0000256" key="1">
    <source>
        <dbReference type="ARBA" id="ARBA00010529"/>
    </source>
</evidence>
<organism evidence="5 6">
    <name type="scientific">Koribacter versatilis (strain Ellin345)</name>
    <dbReference type="NCBI Taxonomy" id="204669"/>
    <lineage>
        <taxon>Bacteria</taxon>
        <taxon>Pseudomonadati</taxon>
        <taxon>Acidobacteriota</taxon>
        <taxon>Terriglobia</taxon>
        <taxon>Terriglobales</taxon>
        <taxon>Candidatus Korobacteraceae</taxon>
        <taxon>Candidatus Korobacter</taxon>
    </lineage>
</organism>
<dbReference type="EMBL" id="CP000360">
    <property type="protein sequence ID" value="ABF43704.1"/>
    <property type="molecule type" value="Genomic_DNA"/>
</dbReference>
<evidence type="ECO:0000256" key="3">
    <source>
        <dbReference type="ARBA" id="ARBA00023125"/>
    </source>
</evidence>
<dbReference type="KEGG" id="aba:Acid345_4704"/>
<evidence type="ECO:0000313" key="6">
    <source>
        <dbReference type="Proteomes" id="UP000002432"/>
    </source>
</evidence>
<dbReference type="GO" id="GO:0030261">
    <property type="term" value="P:chromosome condensation"/>
    <property type="evidence" value="ECO:0007669"/>
    <property type="project" value="UniProtKB-KW"/>
</dbReference>
<keyword evidence="3 5" id="KW-0238">DNA-binding</keyword>
<evidence type="ECO:0000256" key="2">
    <source>
        <dbReference type="ARBA" id="ARBA00023067"/>
    </source>
</evidence>
<sequence length="93" mass="9728">MNKADLVDKIAAASGISKTSASEAIDALVDGVTTSLKKGERVTLVGFGTFAVSQRRARNGRNPQTGSVIKIAARKVAKFTPGVELKKAVNKSK</sequence>
<dbReference type="CDD" id="cd13831">
    <property type="entry name" value="HU"/>
    <property type="match status" value="1"/>
</dbReference>
<dbReference type="PROSITE" id="PS00045">
    <property type="entry name" value="HISTONE_LIKE"/>
    <property type="match status" value="1"/>
</dbReference>
<protein>
    <submittedName>
        <fullName evidence="5">Histone-like DNA-binding protein</fullName>
    </submittedName>
</protein>
<dbReference type="STRING" id="204669.Acid345_4704"/>
<dbReference type="GO" id="GO:0003677">
    <property type="term" value="F:DNA binding"/>
    <property type="evidence" value="ECO:0007669"/>
    <property type="project" value="UniProtKB-KW"/>
</dbReference>
<dbReference type="OrthoDB" id="9799835at2"/>
<proteinExistence type="inferred from homology"/>
<dbReference type="InterPro" id="IPR020816">
    <property type="entry name" value="Histone-like_DNA-bd_CS"/>
</dbReference>
<dbReference type="HOGENOM" id="CLU_105066_3_3_0"/>
<dbReference type="AlphaFoldDB" id="Q1IHE6"/>
<dbReference type="PANTHER" id="PTHR33175:SF3">
    <property type="entry name" value="DNA-BINDING PROTEIN HU-BETA"/>
    <property type="match status" value="1"/>
</dbReference>
<evidence type="ECO:0000256" key="4">
    <source>
        <dbReference type="RuleBase" id="RU003939"/>
    </source>
</evidence>
<dbReference type="Proteomes" id="UP000002432">
    <property type="component" value="Chromosome"/>
</dbReference>
<name>Q1IHE6_KORVE</name>
<dbReference type="GO" id="GO:0005829">
    <property type="term" value="C:cytosol"/>
    <property type="evidence" value="ECO:0007669"/>
    <property type="project" value="TreeGrafter"/>
</dbReference>
<comment type="similarity">
    <text evidence="1 4">Belongs to the bacterial histone-like protein family.</text>
</comment>
<dbReference type="SUPFAM" id="SSF47729">
    <property type="entry name" value="IHF-like DNA-binding proteins"/>
    <property type="match status" value="1"/>
</dbReference>
<dbReference type="Gene3D" id="4.10.520.10">
    <property type="entry name" value="IHF-like DNA-binding proteins"/>
    <property type="match status" value="1"/>
</dbReference>
<dbReference type="RefSeq" id="WP_011525500.1">
    <property type="nucleotide sequence ID" value="NC_008009.1"/>
</dbReference>
<dbReference type="SMART" id="SM00411">
    <property type="entry name" value="BHL"/>
    <property type="match status" value="1"/>
</dbReference>
<dbReference type="eggNOG" id="COG0776">
    <property type="taxonomic scope" value="Bacteria"/>
</dbReference>
<dbReference type="PANTHER" id="PTHR33175">
    <property type="entry name" value="DNA-BINDING PROTEIN HU"/>
    <property type="match status" value="1"/>
</dbReference>
<dbReference type="GO" id="GO:0030527">
    <property type="term" value="F:structural constituent of chromatin"/>
    <property type="evidence" value="ECO:0007669"/>
    <property type="project" value="InterPro"/>
</dbReference>
<dbReference type="InterPro" id="IPR010992">
    <property type="entry name" value="IHF-like_DNA-bd_dom_sf"/>
</dbReference>
<dbReference type="PRINTS" id="PR01727">
    <property type="entry name" value="DNABINDINGHU"/>
</dbReference>
<gene>
    <name evidence="5" type="ordered locus">Acid345_4704</name>
</gene>
<evidence type="ECO:0000313" key="5">
    <source>
        <dbReference type="EMBL" id="ABF43704.1"/>
    </source>
</evidence>
<accession>Q1IHE6</accession>
<dbReference type="Pfam" id="PF00216">
    <property type="entry name" value="Bac_DNA_binding"/>
    <property type="match status" value="1"/>
</dbReference>